<dbReference type="Pfam" id="PF12079">
    <property type="entry name" value="DUF3558"/>
    <property type="match status" value="1"/>
</dbReference>
<dbReference type="eggNOG" id="COG1188">
    <property type="taxonomic scope" value="Bacteria"/>
</dbReference>
<evidence type="ECO:0000313" key="3">
    <source>
        <dbReference type="Proteomes" id="UP000001219"/>
    </source>
</evidence>
<sequence>MTTPVRTRRSARLWATIAAVIVVLAAVAACSGDKDSDTTPSESQTEGRVDTDRYDQVLLECNILSPDQIAKAVGGTSAFSTFNGAICRWVVSGPVITNVTFNWFEWNNLNVEKDTAKRLGYETENIRISSQTAFTQRDPRRPAVCGVTARAPSRGIVTWWVEPRAAAAGGDACAAPIKLMELVLTGGQ</sequence>
<organism evidence="2 3">
    <name type="scientific">Gordonia bronchialis (strain ATCC 25592 / DSM 43247 / BCRC 13721 / JCM 3198 / KCTC 3076 / NBRC 16047 / NCTC 10667)</name>
    <name type="common">Rhodococcus bronchialis</name>
    <dbReference type="NCBI Taxonomy" id="526226"/>
    <lineage>
        <taxon>Bacteria</taxon>
        <taxon>Bacillati</taxon>
        <taxon>Actinomycetota</taxon>
        <taxon>Actinomycetes</taxon>
        <taxon>Mycobacteriales</taxon>
        <taxon>Gordoniaceae</taxon>
        <taxon>Gordonia</taxon>
    </lineage>
</organism>
<protein>
    <recommendedName>
        <fullName evidence="4">DUF3558 domain-containing protein</fullName>
    </recommendedName>
</protein>
<accession>D0L3C7</accession>
<gene>
    <name evidence="2" type="ordered locus">Gbro_3881</name>
</gene>
<dbReference type="PROSITE" id="PS51257">
    <property type="entry name" value="PROKAR_LIPOPROTEIN"/>
    <property type="match status" value="1"/>
</dbReference>
<dbReference type="AlphaFoldDB" id="D0L3C7"/>
<evidence type="ECO:0000256" key="1">
    <source>
        <dbReference type="SAM" id="SignalP"/>
    </source>
</evidence>
<reference evidence="3" key="1">
    <citation type="submission" date="2009-10" db="EMBL/GenBank/DDBJ databases">
        <title>The complete chromosome of Gordonia bronchialis DSM 43247.</title>
        <authorList>
            <consortium name="US DOE Joint Genome Institute (JGI-PGF)"/>
            <person name="Lucas S."/>
            <person name="Copeland A."/>
            <person name="Lapidus A."/>
            <person name="Glavina del Rio T."/>
            <person name="Dalin E."/>
            <person name="Tice H."/>
            <person name="Bruce D."/>
            <person name="Goodwin L."/>
            <person name="Pitluck S."/>
            <person name="Kyrpides N."/>
            <person name="Mavromatis K."/>
            <person name="Ivanova N."/>
            <person name="Ovchinnikova G."/>
            <person name="Saunders E."/>
            <person name="Brettin T."/>
            <person name="Detter J.C."/>
            <person name="Han C."/>
            <person name="Larimer F."/>
            <person name="Land M."/>
            <person name="Hauser L."/>
            <person name="Markowitz V."/>
            <person name="Cheng J.-F."/>
            <person name="Hugenholtz P."/>
            <person name="Woyke T."/>
            <person name="Wu D."/>
            <person name="Jando M."/>
            <person name="Schneider S."/>
            <person name="Goeker M."/>
            <person name="Klenk H.-P."/>
            <person name="Eisen J.A."/>
        </authorList>
    </citation>
    <scope>NUCLEOTIDE SEQUENCE [LARGE SCALE GENOMIC DNA]</scope>
    <source>
        <strain evidence="3">ATCC 25592 / DSM 43247 / BCRC 13721 / JCM 3198 / KCTC 3076 / NBRC 16047 / NCTC 10667</strain>
    </source>
</reference>
<dbReference type="STRING" id="526226.Gbro_3881"/>
<name>D0L3C7_GORB4</name>
<dbReference type="EMBL" id="CP001802">
    <property type="protein sequence ID" value="ACY23057.1"/>
    <property type="molecule type" value="Genomic_DNA"/>
</dbReference>
<dbReference type="KEGG" id="gbr:Gbro_3881"/>
<dbReference type="Proteomes" id="UP000001219">
    <property type="component" value="Chromosome"/>
</dbReference>
<proteinExistence type="predicted"/>
<dbReference type="InterPro" id="IPR024520">
    <property type="entry name" value="DUF3558"/>
</dbReference>
<keyword evidence="1" id="KW-0732">Signal</keyword>
<evidence type="ECO:0000313" key="2">
    <source>
        <dbReference type="EMBL" id="ACY23057.1"/>
    </source>
</evidence>
<dbReference type="OrthoDB" id="4761308at2"/>
<feature type="chain" id="PRO_5003009937" description="DUF3558 domain-containing protein" evidence="1">
    <location>
        <begin position="29"/>
        <end position="188"/>
    </location>
</feature>
<feature type="signal peptide" evidence="1">
    <location>
        <begin position="1"/>
        <end position="28"/>
    </location>
</feature>
<evidence type="ECO:0008006" key="4">
    <source>
        <dbReference type="Google" id="ProtNLM"/>
    </source>
</evidence>
<dbReference type="HOGENOM" id="CLU_128720_0_0_11"/>
<keyword evidence="3" id="KW-1185">Reference proteome</keyword>
<dbReference type="RefSeq" id="WP_012835560.1">
    <property type="nucleotide sequence ID" value="NC_013441.1"/>
</dbReference>
<reference evidence="2 3" key="2">
    <citation type="journal article" date="2010" name="Stand. Genomic Sci.">
        <title>Complete genome sequence of Gordonia bronchialis type strain (3410).</title>
        <authorList>
            <person name="Ivanova N."/>
            <person name="Sikorski J."/>
            <person name="Jando M."/>
            <person name="Lapidus A."/>
            <person name="Nolan M."/>
            <person name="Lucas S."/>
            <person name="Del Rio T.G."/>
            <person name="Tice H."/>
            <person name="Copeland A."/>
            <person name="Cheng J.F."/>
            <person name="Chen F."/>
            <person name="Bruce D."/>
            <person name="Goodwin L."/>
            <person name="Pitluck S."/>
            <person name="Mavromatis K."/>
            <person name="Ovchinnikova G."/>
            <person name="Pati A."/>
            <person name="Chen A."/>
            <person name="Palaniappan K."/>
            <person name="Land M."/>
            <person name="Hauser L."/>
            <person name="Chang Y.J."/>
            <person name="Jeffries C.D."/>
            <person name="Chain P."/>
            <person name="Saunders E."/>
            <person name="Han C."/>
            <person name="Detter J.C."/>
            <person name="Brettin T."/>
            <person name="Rohde M."/>
            <person name="Goker M."/>
            <person name="Bristow J."/>
            <person name="Eisen J.A."/>
            <person name="Markowitz V."/>
            <person name="Hugenholtz P."/>
            <person name="Klenk H.P."/>
            <person name="Kyrpides N.C."/>
        </authorList>
    </citation>
    <scope>NUCLEOTIDE SEQUENCE [LARGE SCALE GENOMIC DNA]</scope>
    <source>
        <strain evidence="3">ATCC 25592 / DSM 43247 / BCRC 13721 / JCM 3198 / KCTC 3076 / NBRC 16047 / NCTC 10667</strain>
    </source>
</reference>